<reference evidence="6 7" key="1">
    <citation type="submission" date="2019-05" db="EMBL/GenBank/DDBJ databases">
        <title>Sporisorium graminicola CBS 10092 draft sequencing and annotation.</title>
        <authorList>
            <person name="Solano-Gonzalez S."/>
            <person name="Caddick M.X."/>
            <person name="Darby A."/>
        </authorList>
    </citation>
    <scope>NUCLEOTIDE SEQUENCE [LARGE SCALE GENOMIC DNA]</scope>
    <source>
        <strain evidence="6 7">CBS 10092</strain>
    </source>
</reference>
<sequence>MATEAVQNVVVVGAASGGLSVVQSLSKLLPASHRIVLIEANPVAFWSIAALRAAVLPGFEPQVVHDLSTSSIFGANNTRHVVLAGTRVVDLQEDHIVVDRDVSSLLSGCEREANGGSKIPVDRVVLAVGARSVFPTRLEGGAKTKQDVMEQFARMQSDLAAAHEILVLGGGPTGVEFAGELLDVHPNKKVTLVTRGSGLVTRGNDRLGGVSNKLIAQLTAKGVRLIFKDSVPLERPTTGPLPTLQTFTTLNGESITADYIVFASGGKPDTGWIAAIDPTIVDPATGLLTVDPTFSICSPDASSRTRWWRYYSVGDSANTPGPKVSYMASQHAPLLAHNLVSAIKGNGAKLKHASDSPAEMIMVNVGKGGGAGYLAFVTVGEWITSLFKGRSLHVAMFHKFFKA</sequence>
<dbReference type="GO" id="GO:0004174">
    <property type="term" value="F:electron-transferring-flavoprotein dehydrogenase activity"/>
    <property type="evidence" value="ECO:0007669"/>
    <property type="project" value="TreeGrafter"/>
</dbReference>
<protein>
    <recommendedName>
        <fullName evidence="5">FAD/NAD(P)-binding domain-containing protein</fullName>
    </recommendedName>
</protein>
<dbReference type="AlphaFoldDB" id="A0A4U7KWU1"/>
<dbReference type="PRINTS" id="PR00411">
    <property type="entry name" value="PNDRDTASEI"/>
</dbReference>
<dbReference type="GeneID" id="40726954"/>
<dbReference type="InterPro" id="IPR023753">
    <property type="entry name" value="FAD/NAD-binding_dom"/>
</dbReference>
<comment type="caution">
    <text evidence="6">The sequence shown here is derived from an EMBL/GenBank/DDBJ whole genome shotgun (WGS) entry which is preliminary data.</text>
</comment>
<evidence type="ECO:0000256" key="2">
    <source>
        <dbReference type="ARBA" id="ARBA00022630"/>
    </source>
</evidence>
<dbReference type="Pfam" id="PF07992">
    <property type="entry name" value="Pyr_redox_2"/>
    <property type="match status" value="1"/>
</dbReference>
<dbReference type="GO" id="GO:0005737">
    <property type="term" value="C:cytoplasm"/>
    <property type="evidence" value="ECO:0007669"/>
    <property type="project" value="TreeGrafter"/>
</dbReference>
<evidence type="ECO:0000313" key="7">
    <source>
        <dbReference type="Proteomes" id="UP000306050"/>
    </source>
</evidence>
<evidence type="ECO:0000313" key="6">
    <source>
        <dbReference type="EMBL" id="TKY87382.1"/>
    </source>
</evidence>
<dbReference type="GO" id="GO:0050660">
    <property type="term" value="F:flavin adenine dinucleotide binding"/>
    <property type="evidence" value="ECO:0007669"/>
    <property type="project" value="TreeGrafter"/>
</dbReference>
<keyword evidence="4" id="KW-0560">Oxidoreductase</keyword>
<keyword evidence="7" id="KW-1185">Reference proteome</keyword>
<organism evidence="6 7">
    <name type="scientific">Sporisorium graminicola</name>
    <dbReference type="NCBI Taxonomy" id="280036"/>
    <lineage>
        <taxon>Eukaryota</taxon>
        <taxon>Fungi</taxon>
        <taxon>Dikarya</taxon>
        <taxon>Basidiomycota</taxon>
        <taxon>Ustilaginomycotina</taxon>
        <taxon>Ustilaginomycetes</taxon>
        <taxon>Ustilaginales</taxon>
        <taxon>Ustilaginaceae</taxon>
        <taxon>Sporisorium</taxon>
    </lineage>
</organism>
<dbReference type="PANTHER" id="PTHR43735:SF3">
    <property type="entry name" value="FERROPTOSIS SUPPRESSOR PROTEIN 1"/>
    <property type="match status" value="1"/>
</dbReference>
<dbReference type="InterPro" id="IPR036188">
    <property type="entry name" value="FAD/NAD-bd_sf"/>
</dbReference>
<proteinExistence type="inferred from homology"/>
<evidence type="ECO:0000259" key="5">
    <source>
        <dbReference type="Pfam" id="PF07992"/>
    </source>
</evidence>
<dbReference type="PRINTS" id="PR00368">
    <property type="entry name" value="FADPNR"/>
</dbReference>
<evidence type="ECO:0000256" key="4">
    <source>
        <dbReference type="ARBA" id="ARBA00023002"/>
    </source>
</evidence>
<dbReference type="SUPFAM" id="SSF51905">
    <property type="entry name" value="FAD/NAD(P)-binding domain"/>
    <property type="match status" value="1"/>
</dbReference>
<gene>
    <name evidence="6" type="ORF">EX895_004059</name>
</gene>
<dbReference type="OrthoDB" id="202203at2759"/>
<dbReference type="Gene3D" id="3.50.50.100">
    <property type="match status" value="1"/>
</dbReference>
<name>A0A4U7KWU1_9BASI</name>
<accession>A0A4U7KWU1</accession>
<evidence type="ECO:0000256" key="1">
    <source>
        <dbReference type="ARBA" id="ARBA00006442"/>
    </source>
</evidence>
<dbReference type="Proteomes" id="UP000306050">
    <property type="component" value="Chromosome SGRAM_22"/>
</dbReference>
<evidence type="ECO:0000256" key="3">
    <source>
        <dbReference type="ARBA" id="ARBA00022827"/>
    </source>
</evidence>
<keyword evidence="2" id="KW-0285">Flavoprotein</keyword>
<dbReference type="PANTHER" id="PTHR43735">
    <property type="entry name" value="APOPTOSIS-INDUCING FACTOR 1"/>
    <property type="match status" value="1"/>
</dbReference>
<dbReference type="RefSeq" id="XP_029739367.1">
    <property type="nucleotide sequence ID" value="XM_029884657.1"/>
</dbReference>
<dbReference type="KEGG" id="sgra:EX895_004059"/>
<feature type="domain" description="FAD/NAD(P)-binding" evidence="5">
    <location>
        <begin position="8"/>
        <end position="319"/>
    </location>
</feature>
<keyword evidence="3" id="KW-0274">FAD</keyword>
<dbReference type="EMBL" id="SRRM01000014">
    <property type="protein sequence ID" value="TKY87382.1"/>
    <property type="molecule type" value="Genomic_DNA"/>
</dbReference>
<comment type="similarity">
    <text evidence="1">Belongs to the FAD-dependent oxidoreductase family.</text>
</comment>